<dbReference type="InterPro" id="IPR018076">
    <property type="entry name" value="T2SS_GspF_dom"/>
</dbReference>
<gene>
    <name evidence="8" type="ORF">ACFPJ5_07960</name>
</gene>
<sequence>MLSLYLPLVAACCLAAVVPLASVSRWTNVLVSRAALGLFGDYVSGDSPRKRRQHRKLQAAHVPTTHRLYAARTLSYAGLFGVVGSVVGVYALAGLLGLLQLSESAVRDALPSAFDFLASAAALPEVAAGELFVLLLASSATVGAGAALGTYWARWQWLDQRASARAAGIEATLPRTVAFVYALSGSGMSFPQVLETLTRNERVYGEAAREVGVAVRDMNTFGTDVLSALRAMSRRTPSDGMEEFGENLSSVLGSGRSLSSFLREQYERYQEEAEARQEQYLELVSTFAEVYVTVLVAGPLFFMTILVVIGLVLADTLDIVRFIGYVGIPLATAGFVVYIDSITRSLRTPSETDGTERQVGVDETVGAGIADGGEIADRWQPNRERLAAYDRFAPLRDWVTDPLGTLIERPAGSFVLTVPLGVVWVLSRVDPVSTAPMDLVVAFDGPVVEATIAVLGLYAVVYELKKRRTRRVEQAVPDFLDRLASVNEAGLTVVESLHRVGQTDLGALSPDLRRLRRDIEWGANAETALARFERRVESPMVTRSVTLITNAMRASGDISPVLRIAADEAQGTRRLQKERRQEMVTYLLVIYISFFVFLGIIAALTVSFIPAVEQANVGMGQTGQQFSTGFLGTIQSVDTDAYELVFFHTAVLQGICSGLVAGQLGEGSVKDGVKHATILLLFTAVAFLFI</sequence>
<organism evidence="8 9">
    <name type="scientific">Salinirubrum litoreum</name>
    <dbReference type="NCBI Taxonomy" id="1126234"/>
    <lineage>
        <taxon>Archaea</taxon>
        <taxon>Methanobacteriati</taxon>
        <taxon>Methanobacteriota</taxon>
        <taxon>Stenosarchaea group</taxon>
        <taxon>Halobacteria</taxon>
        <taxon>Halobacteriales</taxon>
        <taxon>Haloferacaceae</taxon>
        <taxon>Salinirubrum</taxon>
    </lineage>
</organism>
<feature type="transmembrane region" description="Helical" evidence="6">
    <location>
        <begin position="76"/>
        <end position="99"/>
    </location>
</feature>
<keyword evidence="3 6" id="KW-0812">Transmembrane</keyword>
<dbReference type="AlphaFoldDB" id="A0ABD5RAU9"/>
<dbReference type="Proteomes" id="UP001596201">
    <property type="component" value="Unassembled WGS sequence"/>
</dbReference>
<dbReference type="InterPro" id="IPR056569">
    <property type="entry name" value="ArlJ-like"/>
</dbReference>
<comment type="subcellular location">
    <subcellularLocation>
        <location evidence="1">Cell membrane</location>
        <topology evidence="1">Multi-pass membrane protein</topology>
    </subcellularLocation>
</comment>
<protein>
    <submittedName>
        <fullName evidence="8">Type II secretion system F family protein</fullName>
    </submittedName>
</protein>
<feature type="domain" description="Type II secretion system protein GspF" evidence="7">
    <location>
        <begin position="181"/>
        <end position="305"/>
    </location>
</feature>
<evidence type="ECO:0000259" key="7">
    <source>
        <dbReference type="Pfam" id="PF00482"/>
    </source>
</evidence>
<evidence type="ECO:0000256" key="1">
    <source>
        <dbReference type="ARBA" id="ARBA00004651"/>
    </source>
</evidence>
<proteinExistence type="predicted"/>
<accession>A0ABD5RAU9</accession>
<name>A0ABD5RAU9_9EURY</name>
<comment type="caution">
    <text evidence="8">The sequence shown here is derived from an EMBL/GenBank/DDBJ whole genome shotgun (WGS) entry which is preliminary data.</text>
</comment>
<feature type="transmembrane region" description="Helical" evidence="6">
    <location>
        <begin position="583"/>
        <end position="609"/>
    </location>
</feature>
<reference evidence="8 9" key="1">
    <citation type="journal article" date="2019" name="Int. J. Syst. Evol. Microbiol.">
        <title>The Global Catalogue of Microorganisms (GCM) 10K type strain sequencing project: providing services to taxonomists for standard genome sequencing and annotation.</title>
        <authorList>
            <consortium name="The Broad Institute Genomics Platform"/>
            <consortium name="The Broad Institute Genome Sequencing Center for Infectious Disease"/>
            <person name="Wu L."/>
            <person name="Ma J."/>
        </authorList>
    </citation>
    <scope>NUCLEOTIDE SEQUENCE [LARGE SCALE GENOMIC DNA]</scope>
    <source>
        <strain evidence="8 9">CGMCC 1.12237</strain>
    </source>
</reference>
<dbReference type="Pfam" id="PF00482">
    <property type="entry name" value="T2SSF"/>
    <property type="match status" value="2"/>
</dbReference>
<feature type="transmembrane region" description="Helical" evidence="6">
    <location>
        <begin position="439"/>
        <end position="461"/>
    </location>
</feature>
<feature type="transmembrane region" description="Helical" evidence="6">
    <location>
        <begin position="131"/>
        <end position="153"/>
    </location>
</feature>
<dbReference type="PANTHER" id="PTHR35402">
    <property type="entry name" value="INTEGRAL MEMBRANE PROTEIN-RELATED"/>
    <property type="match status" value="1"/>
</dbReference>
<feature type="domain" description="Type II secretion system protein GspF" evidence="7">
    <location>
        <begin position="479"/>
        <end position="604"/>
    </location>
</feature>
<keyword evidence="4 6" id="KW-1133">Transmembrane helix</keyword>
<dbReference type="RefSeq" id="WP_227227793.1">
    <property type="nucleotide sequence ID" value="NZ_JAJCVJ010000001.1"/>
</dbReference>
<evidence type="ECO:0000313" key="9">
    <source>
        <dbReference type="Proteomes" id="UP001596201"/>
    </source>
</evidence>
<evidence type="ECO:0000313" key="8">
    <source>
        <dbReference type="EMBL" id="MFC5366873.1"/>
    </source>
</evidence>
<feature type="transmembrane region" description="Helical" evidence="6">
    <location>
        <begin position="319"/>
        <end position="339"/>
    </location>
</feature>
<evidence type="ECO:0000256" key="4">
    <source>
        <dbReference type="ARBA" id="ARBA00022989"/>
    </source>
</evidence>
<keyword evidence="9" id="KW-1185">Reference proteome</keyword>
<dbReference type="PANTHER" id="PTHR35402:SF1">
    <property type="entry name" value="TYPE II SECRETION SYSTEM PROTEIN GSPF DOMAIN-CONTAINING PROTEIN"/>
    <property type="match status" value="1"/>
</dbReference>
<evidence type="ECO:0000256" key="2">
    <source>
        <dbReference type="ARBA" id="ARBA00022475"/>
    </source>
</evidence>
<dbReference type="Gene3D" id="1.20.81.30">
    <property type="entry name" value="Type II secretion system (T2SS), domain F"/>
    <property type="match status" value="1"/>
</dbReference>
<keyword evidence="2" id="KW-1003">Cell membrane</keyword>
<dbReference type="GO" id="GO:0005886">
    <property type="term" value="C:plasma membrane"/>
    <property type="evidence" value="ECO:0007669"/>
    <property type="project" value="UniProtKB-SubCell"/>
</dbReference>
<feature type="transmembrane region" description="Helical" evidence="6">
    <location>
        <begin position="411"/>
        <end position="427"/>
    </location>
</feature>
<evidence type="ECO:0000256" key="6">
    <source>
        <dbReference type="SAM" id="Phobius"/>
    </source>
</evidence>
<dbReference type="InterPro" id="IPR042094">
    <property type="entry name" value="T2SS_GspF_sf"/>
</dbReference>
<evidence type="ECO:0000256" key="5">
    <source>
        <dbReference type="ARBA" id="ARBA00023136"/>
    </source>
</evidence>
<evidence type="ECO:0000256" key="3">
    <source>
        <dbReference type="ARBA" id="ARBA00022692"/>
    </source>
</evidence>
<dbReference type="EMBL" id="JBHSKX010000001">
    <property type="protein sequence ID" value="MFC5366873.1"/>
    <property type="molecule type" value="Genomic_DNA"/>
</dbReference>
<feature type="transmembrane region" description="Helical" evidence="6">
    <location>
        <begin position="290"/>
        <end position="313"/>
    </location>
</feature>
<feature type="transmembrane region" description="Helical" evidence="6">
    <location>
        <begin position="672"/>
        <end position="689"/>
    </location>
</feature>
<keyword evidence="5 6" id="KW-0472">Membrane</keyword>